<accession>A0AA88DJA4</accession>
<evidence type="ECO:0000313" key="1">
    <source>
        <dbReference type="EMBL" id="GMN49629.1"/>
    </source>
</evidence>
<comment type="caution">
    <text evidence="1">The sequence shown here is derived from an EMBL/GenBank/DDBJ whole genome shotgun (WGS) entry which is preliminary data.</text>
</comment>
<organism evidence="1 2">
    <name type="scientific">Ficus carica</name>
    <name type="common">Common fig</name>
    <dbReference type="NCBI Taxonomy" id="3494"/>
    <lineage>
        <taxon>Eukaryota</taxon>
        <taxon>Viridiplantae</taxon>
        <taxon>Streptophyta</taxon>
        <taxon>Embryophyta</taxon>
        <taxon>Tracheophyta</taxon>
        <taxon>Spermatophyta</taxon>
        <taxon>Magnoliopsida</taxon>
        <taxon>eudicotyledons</taxon>
        <taxon>Gunneridae</taxon>
        <taxon>Pentapetalae</taxon>
        <taxon>rosids</taxon>
        <taxon>fabids</taxon>
        <taxon>Rosales</taxon>
        <taxon>Moraceae</taxon>
        <taxon>Ficeae</taxon>
        <taxon>Ficus</taxon>
    </lineage>
</organism>
<dbReference type="EMBL" id="BTGU01000031">
    <property type="protein sequence ID" value="GMN49629.1"/>
    <property type="molecule type" value="Genomic_DNA"/>
</dbReference>
<protein>
    <submittedName>
        <fullName evidence="1">Uncharacterized protein</fullName>
    </submittedName>
</protein>
<reference evidence="1" key="1">
    <citation type="submission" date="2023-07" db="EMBL/GenBank/DDBJ databases">
        <title>draft genome sequence of fig (Ficus carica).</title>
        <authorList>
            <person name="Takahashi T."/>
            <person name="Nishimura K."/>
        </authorList>
    </citation>
    <scope>NUCLEOTIDE SEQUENCE</scope>
</reference>
<evidence type="ECO:0000313" key="2">
    <source>
        <dbReference type="Proteomes" id="UP001187192"/>
    </source>
</evidence>
<proteinExistence type="predicted"/>
<gene>
    <name evidence="1" type="ORF">TIFTF001_018780</name>
</gene>
<sequence length="292" mass="33495">MFMPNIFDITPDGITLRDQPYIIVLYLVICKREALQSKGDTVRCLLRAFRCLSVFHVFGSSGDLDESYFEWSRSLVQVQEASTVSVQLNGGGWCRSRNRDKYNDRYWMSGKYCSGQHLLEVLKVESDTSASLNSLQNLNRRDLRHIILSNLTCLLASLSNFGMNSRNMFKYVDLWSLKIVNLCYSKKLVNIANLSWANLKSLDLEGCTSLVEIPSRKFEPDIKREKSDCQFDFMFRCLPGQIEQFTLIMTFFLNLSGCSNLKTLSKMSGNIEHICLLSIALEELDFSTWSLD</sequence>
<keyword evidence="2" id="KW-1185">Reference proteome</keyword>
<name>A0AA88DJA4_FICCA</name>
<dbReference type="AlphaFoldDB" id="A0AA88DJA4"/>
<dbReference type="Proteomes" id="UP001187192">
    <property type="component" value="Unassembled WGS sequence"/>
</dbReference>